<evidence type="ECO:0000256" key="16">
    <source>
        <dbReference type="ARBA" id="ARBA00022833"/>
    </source>
</evidence>
<protein>
    <recommendedName>
        <fullName evidence="30">Poly [ADP-ribose] polymerase</fullName>
        <shortName evidence="30">PARP</shortName>
        <ecNumber evidence="30">2.4.2.-</ecNumber>
    </recommendedName>
</protein>
<comment type="catalytic activity">
    <reaction evidence="23">
        <text>L-glutamyl-[protein] + NAD(+) = 5-O-(ADP-D-ribosyl)-L-glutamyl-[protein] + nicotinamide</text>
        <dbReference type="Rhea" id="RHEA:58224"/>
        <dbReference type="Rhea" id="RHEA-COMP:10208"/>
        <dbReference type="Rhea" id="RHEA-COMP:15089"/>
        <dbReference type="ChEBI" id="CHEBI:17154"/>
        <dbReference type="ChEBI" id="CHEBI:29973"/>
        <dbReference type="ChEBI" id="CHEBI:57540"/>
        <dbReference type="ChEBI" id="CHEBI:142540"/>
    </reaction>
    <physiologicalReaction direction="left-to-right" evidence="23">
        <dbReference type="Rhea" id="RHEA:58225"/>
    </physiologicalReaction>
</comment>
<dbReference type="GO" id="GO:0008270">
    <property type="term" value="F:zinc ion binding"/>
    <property type="evidence" value="ECO:0007669"/>
    <property type="project" value="UniProtKB-KW"/>
</dbReference>
<feature type="compositionally biased region" description="Basic and acidic residues" evidence="31">
    <location>
        <begin position="50"/>
        <end position="61"/>
    </location>
</feature>
<evidence type="ECO:0000256" key="23">
    <source>
        <dbReference type="ARBA" id="ARBA00024159"/>
    </source>
</evidence>
<organism evidence="37">
    <name type="scientific">Echinostoma caproni</name>
    <dbReference type="NCBI Taxonomy" id="27848"/>
    <lineage>
        <taxon>Eukaryota</taxon>
        <taxon>Metazoa</taxon>
        <taxon>Spiralia</taxon>
        <taxon>Lophotrochozoa</taxon>
        <taxon>Platyhelminthes</taxon>
        <taxon>Trematoda</taxon>
        <taxon>Digenea</taxon>
        <taxon>Plagiorchiida</taxon>
        <taxon>Echinostomata</taxon>
        <taxon>Echinostomatoidea</taxon>
        <taxon>Echinostomatidae</taxon>
        <taxon>Echinostoma</taxon>
    </lineage>
</organism>
<dbReference type="GO" id="GO:0045087">
    <property type="term" value="P:innate immune response"/>
    <property type="evidence" value="ECO:0007669"/>
    <property type="project" value="UniProtKB-KW"/>
</dbReference>
<evidence type="ECO:0000313" key="37">
    <source>
        <dbReference type="WBParaSite" id="ECPE_0000693501-mRNA-1"/>
    </source>
</evidence>
<evidence type="ECO:0000259" key="32">
    <source>
        <dbReference type="PROSITE" id="PS51059"/>
    </source>
</evidence>
<dbReference type="Gene3D" id="2.20.25.630">
    <property type="match status" value="1"/>
</dbReference>
<dbReference type="Pfam" id="PF08063">
    <property type="entry name" value="Zn_ribbon_PADR1"/>
    <property type="match status" value="1"/>
</dbReference>
<dbReference type="InterPro" id="IPR004102">
    <property type="entry name" value="Poly(ADP-ribose)pol_reg_dom"/>
</dbReference>
<comment type="catalytic activity">
    <reaction evidence="26">
        <text>NAD(+) + (ADP-D-ribosyl)n-acceptor = nicotinamide + (ADP-D-ribosyl)n+1-acceptor + H(+).</text>
        <dbReference type="EC" id="2.4.2.30"/>
    </reaction>
</comment>
<evidence type="ECO:0000256" key="11">
    <source>
        <dbReference type="ARBA" id="ARBA00022695"/>
    </source>
</evidence>
<dbReference type="PROSITE" id="PS51060">
    <property type="entry name" value="PARP_ALPHA_HD"/>
    <property type="match status" value="1"/>
</dbReference>
<evidence type="ECO:0000259" key="33">
    <source>
        <dbReference type="PROSITE" id="PS51060"/>
    </source>
</evidence>
<evidence type="ECO:0000256" key="25">
    <source>
        <dbReference type="ARBA" id="ARBA00024347"/>
    </source>
</evidence>
<evidence type="ECO:0000256" key="19">
    <source>
        <dbReference type="ARBA" id="ARBA00023027"/>
    </source>
</evidence>
<evidence type="ECO:0000256" key="3">
    <source>
        <dbReference type="ARBA" id="ARBA00004604"/>
    </source>
</evidence>
<keyword evidence="16" id="KW-0862">Zinc</keyword>
<evidence type="ECO:0000256" key="27">
    <source>
        <dbReference type="ARBA" id="ARBA00048241"/>
    </source>
</evidence>
<dbReference type="InterPro" id="IPR012982">
    <property type="entry name" value="PARP1-like_PADR1_Zn_ribbon"/>
</dbReference>
<evidence type="ECO:0000256" key="12">
    <source>
        <dbReference type="ARBA" id="ARBA00022723"/>
    </source>
</evidence>
<dbReference type="GO" id="GO:0016779">
    <property type="term" value="F:nucleotidyltransferase activity"/>
    <property type="evidence" value="ECO:0007669"/>
    <property type="project" value="UniProtKB-KW"/>
</dbReference>
<evidence type="ECO:0000256" key="29">
    <source>
        <dbReference type="ARBA" id="ARBA00048575"/>
    </source>
</evidence>
<dbReference type="InterPro" id="IPR050800">
    <property type="entry name" value="ARTD/PARP"/>
</dbReference>
<comment type="subcellular location">
    <subcellularLocation>
        <location evidence="1">Chromosome</location>
    </subcellularLocation>
    <subcellularLocation>
        <location evidence="2">Cytoplasm</location>
        <location evidence="2">Cytosol</location>
    </subcellularLocation>
    <subcellularLocation>
        <location evidence="3">Nucleus</location>
        <location evidence="3">Nucleolus</location>
    </subcellularLocation>
</comment>
<dbReference type="GO" id="GO:0005694">
    <property type="term" value="C:chromosome"/>
    <property type="evidence" value="ECO:0007669"/>
    <property type="project" value="UniProtKB-SubCell"/>
</dbReference>
<evidence type="ECO:0000256" key="21">
    <source>
        <dbReference type="ARBA" id="ARBA00023163"/>
    </source>
</evidence>
<reference evidence="37" key="1">
    <citation type="submission" date="2016-06" db="UniProtKB">
        <authorList>
            <consortium name="WormBaseParasite"/>
        </authorList>
    </citation>
    <scope>IDENTIFICATION</scope>
</reference>
<feature type="region of interest" description="Disordered" evidence="31">
    <location>
        <begin position="50"/>
        <end position="80"/>
    </location>
</feature>
<comment type="catalytic activity">
    <reaction evidence="27">
        <text>L-histidyl-[protein] + NAD(+) = N(tele)-(ADP-D-ribosyl)-L-histidyl-[protein] + nicotinamide + H(+)</text>
        <dbReference type="Rhea" id="RHEA:72071"/>
        <dbReference type="Rhea" id="RHEA-COMP:9745"/>
        <dbReference type="Rhea" id="RHEA-COMP:18085"/>
        <dbReference type="ChEBI" id="CHEBI:15378"/>
        <dbReference type="ChEBI" id="CHEBI:17154"/>
        <dbReference type="ChEBI" id="CHEBI:29979"/>
        <dbReference type="ChEBI" id="CHEBI:57540"/>
        <dbReference type="ChEBI" id="CHEBI:191398"/>
    </reaction>
    <physiologicalReaction direction="left-to-right" evidence="27">
        <dbReference type="Rhea" id="RHEA:72072"/>
    </physiologicalReaction>
</comment>
<dbReference type="PROSITE" id="PS51977">
    <property type="entry name" value="WGR"/>
    <property type="match status" value="1"/>
</dbReference>
<evidence type="ECO:0000256" key="10">
    <source>
        <dbReference type="ARBA" id="ARBA00022679"/>
    </source>
</evidence>
<evidence type="ECO:0000256" key="28">
    <source>
        <dbReference type="ARBA" id="ARBA00048339"/>
    </source>
</evidence>
<name>A0A183AIY6_9TREM</name>
<evidence type="ECO:0000256" key="2">
    <source>
        <dbReference type="ARBA" id="ARBA00004514"/>
    </source>
</evidence>
<keyword evidence="5" id="KW-0963">Cytoplasm</keyword>
<evidence type="ECO:0000256" key="5">
    <source>
        <dbReference type="ARBA" id="ARBA00022490"/>
    </source>
</evidence>
<evidence type="ECO:0000256" key="13">
    <source>
        <dbReference type="ARBA" id="ARBA00022737"/>
    </source>
</evidence>
<feature type="domain" description="PARP alpha-helical" evidence="33">
    <location>
        <begin position="260"/>
        <end position="445"/>
    </location>
</feature>
<dbReference type="PROSITE" id="PS51059">
    <property type="entry name" value="PARP_CATALYTIC"/>
    <property type="match status" value="1"/>
</dbReference>
<keyword evidence="22" id="KW-0539">Nucleus</keyword>
<keyword evidence="7" id="KW-0021">Allosteric enzyme</keyword>
<gene>
    <name evidence="35" type="ORF">ECPE_LOCUS6921</name>
</gene>
<dbReference type="InterPro" id="IPR038650">
    <property type="entry name" value="PADR1_C_dom_sf"/>
</dbReference>
<evidence type="ECO:0000256" key="1">
    <source>
        <dbReference type="ARBA" id="ARBA00004286"/>
    </source>
</evidence>
<dbReference type="InterPro" id="IPR008893">
    <property type="entry name" value="WGR_domain"/>
</dbReference>
<dbReference type="GO" id="GO:0070212">
    <property type="term" value="P:protein poly-ADP-ribosylation"/>
    <property type="evidence" value="ECO:0007669"/>
    <property type="project" value="TreeGrafter"/>
</dbReference>
<dbReference type="Gene3D" id="3.90.228.10">
    <property type="match status" value="1"/>
</dbReference>
<comment type="catalytic activity">
    <reaction evidence="24">
        <text>L-aspartyl-[protein] + NAD(+) = 4-O-(ADP-D-ribosyl)-L-aspartyl-[protein] + nicotinamide</text>
        <dbReference type="Rhea" id="RHEA:54424"/>
        <dbReference type="Rhea" id="RHEA-COMP:9867"/>
        <dbReference type="Rhea" id="RHEA-COMP:13832"/>
        <dbReference type="ChEBI" id="CHEBI:17154"/>
        <dbReference type="ChEBI" id="CHEBI:29961"/>
        <dbReference type="ChEBI" id="CHEBI:57540"/>
        <dbReference type="ChEBI" id="CHEBI:138102"/>
    </reaction>
    <physiologicalReaction direction="left-to-right" evidence="24">
        <dbReference type="Rhea" id="RHEA:54425"/>
    </physiologicalReaction>
</comment>
<evidence type="ECO:0000256" key="6">
    <source>
        <dbReference type="ARBA" id="ARBA00022499"/>
    </source>
</evidence>
<evidence type="ECO:0000256" key="31">
    <source>
        <dbReference type="SAM" id="MobiDB-lite"/>
    </source>
</evidence>
<evidence type="ECO:0000256" key="15">
    <source>
        <dbReference type="ARBA" id="ARBA00022771"/>
    </source>
</evidence>
<feature type="domain" description="PARP catalytic" evidence="32">
    <location>
        <begin position="453"/>
        <end position="539"/>
    </location>
</feature>
<evidence type="ECO:0000256" key="24">
    <source>
        <dbReference type="ARBA" id="ARBA00024164"/>
    </source>
</evidence>
<keyword evidence="4" id="KW-0158">Chromosome</keyword>
<keyword evidence="11" id="KW-0548">Nucleotidyltransferase</keyword>
<dbReference type="Pfam" id="PF00644">
    <property type="entry name" value="PARP"/>
    <property type="match status" value="1"/>
</dbReference>
<dbReference type="Gene3D" id="1.20.142.10">
    <property type="entry name" value="Poly(ADP-ribose) polymerase, regulatory domain"/>
    <property type="match status" value="1"/>
</dbReference>
<dbReference type="OrthoDB" id="429950at2759"/>
<dbReference type="SUPFAM" id="SSF142921">
    <property type="entry name" value="WGR domain-like"/>
    <property type="match status" value="1"/>
</dbReference>
<dbReference type="GO" id="GO:0005730">
    <property type="term" value="C:nucleolus"/>
    <property type="evidence" value="ECO:0007669"/>
    <property type="project" value="UniProtKB-SubCell"/>
</dbReference>
<dbReference type="InterPro" id="IPR012317">
    <property type="entry name" value="Poly(ADP-ribose)pol_cat_dom"/>
</dbReference>
<dbReference type="PANTHER" id="PTHR10459">
    <property type="entry name" value="DNA LIGASE"/>
    <property type="match status" value="1"/>
</dbReference>
<keyword evidence="10 30" id="KW-0808">Transferase</keyword>
<dbReference type="SUPFAM" id="SSF47587">
    <property type="entry name" value="Domain of poly(ADP-ribose) polymerase"/>
    <property type="match status" value="1"/>
</dbReference>
<dbReference type="GO" id="GO:0005829">
    <property type="term" value="C:cytosol"/>
    <property type="evidence" value="ECO:0007669"/>
    <property type="project" value="UniProtKB-SubCell"/>
</dbReference>
<dbReference type="Pfam" id="PF02877">
    <property type="entry name" value="PARP_reg"/>
    <property type="match status" value="1"/>
</dbReference>
<proteinExistence type="inferred from homology"/>
<reference evidence="35 36" key="2">
    <citation type="submission" date="2018-11" db="EMBL/GenBank/DDBJ databases">
        <authorList>
            <consortium name="Pathogen Informatics"/>
        </authorList>
    </citation>
    <scope>NUCLEOTIDE SEQUENCE [LARGE SCALE GENOMIC DNA]</scope>
    <source>
        <strain evidence="35 36">Egypt</strain>
    </source>
</reference>
<dbReference type="EMBL" id="UZAN01043964">
    <property type="protein sequence ID" value="VDP79695.1"/>
    <property type="molecule type" value="Genomic_DNA"/>
</dbReference>
<feature type="domain" description="WGR" evidence="34">
    <location>
        <begin position="284"/>
        <end position="383"/>
    </location>
</feature>
<dbReference type="InterPro" id="IPR036930">
    <property type="entry name" value="WGR_dom_sf"/>
</dbReference>
<dbReference type="Gene3D" id="1.10.20.130">
    <property type="match status" value="1"/>
</dbReference>
<dbReference type="Pfam" id="PF05406">
    <property type="entry name" value="WGR"/>
    <property type="match status" value="1"/>
</dbReference>
<dbReference type="InterPro" id="IPR036616">
    <property type="entry name" value="Poly(ADP-ribose)pol_reg_dom_sf"/>
</dbReference>
<keyword evidence="21" id="KW-0804">Transcription</keyword>
<keyword evidence="6" id="KW-1017">Isopeptide bond</keyword>
<dbReference type="SUPFAM" id="SSF56399">
    <property type="entry name" value="ADP-ribosylation"/>
    <property type="match status" value="1"/>
</dbReference>
<dbReference type="PANTHER" id="PTHR10459:SF112">
    <property type="entry name" value="POLY [ADP-RIBOSE] POLYMERASE 1"/>
    <property type="match status" value="1"/>
</dbReference>
<keyword evidence="19 30" id="KW-0520">NAD</keyword>
<evidence type="ECO:0000256" key="20">
    <source>
        <dbReference type="ARBA" id="ARBA00023125"/>
    </source>
</evidence>
<dbReference type="GO" id="GO:0003950">
    <property type="term" value="F:NAD+ poly-ADP-ribosyltransferase activity"/>
    <property type="evidence" value="ECO:0007669"/>
    <property type="project" value="UniProtKB-UniRule"/>
</dbReference>
<dbReference type="Proteomes" id="UP000272942">
    <property type="component" value="Unassembled WGS sequence"/>
</dbReference>
<dbReference type="InterPro" id="IPR049296">
    <property type="entry name" value="PARP1-like_PADR1_N"/>
</dbReference>
<dbReference type="SMART" id="SM01335">
    <property type="entry name" value="PADR1"/>
    <property type="match status" value="1"/>
</dbReference>
<evidence type="ECO:0000256" key="18">
    <source>
        <dbReference type="ARBA" id="ARBA00023015"/>
    </source>
</evidence>
<evidence type="ECO:0000256" key="7">
    <source>
        <dbReference type="ARBA" id="ARBA00022533"/>
    </source>
</evidence>
<keyword evidence="18" id="KW-0805">Transcription regulation</keyword>
<keyword evidence="17" id="KW-0391">Immunity</keyword>
<keyword evidence="15" id="KW-0863">Zinc-finger</keyword>
<comment type="similarity">
    <text evidence="25">Belongs to the ARTD/PARP family.</text>
</comment>
<dbReference type="PROSITE" id="PS52007">
    <property type="entry name" value="PADR1"/>
    <property type="match status" value="1"/>
</dbReference>
<dbReference type="WBParaSite" id="ECPE_0000693501-mRNA-1">
    <property type="protein sequence ID" value="ECPE_0000693501-mRNA-1"/>
    <property type="gene ID" value="ECPE_0000693501"/>
</dbReference>
<dbReference type="GO" id="GO:1990404">
    <property type="term" value="F:NAD+-protein mono-ADP-ribosyltransferase activity"/>
    <property type="evidence" value="ECO:0007669"/>
    <property type="project" value="TreeGrafter"/>
</dbReference>
<dbReference type="Pfam" id="PF21728">
    <property type="entry name" value="PADR1_N"/>
    <property type="match status" value="1"/>
</dbReference>
<evidence type="ECO:0000256" key="26">
    <source>
        <dbReference type="ARBA" id="ARBA00033987"/>
    </source>
</evidence>
<evidence type="ECO:0000256" key="4">
    <source>
        <dbReference type="ARBA" id="ARBA00022454"/>
    </source>
</evidence>
<keyword evidence="13" id="KW-0677">Repeat</keyword>
<dbReference type="EC" id="2.4.2.-" evidence="30"/>
<evidence type="ECO:0000256" key="17">
    <source>
        <dbReference type="ARBA" id="ARBA00022859"/>
    </source>
</evidence>
<dbReference type="AlphaFoldDB" id="A0A183AIY6"/>
<evidence type="ECO:0000256" key="14">
    <source>
        <dbReference type="ARBA" id="ARBA00022765"/>
    </source>
</evidence>
<keyword evidence="9 30" id="KW-0328">Glycosyltransferase</keyword>
<dbReference type="CDD" id="cd08001">
    <property type="entry name" value="WGR_PARP1_like"/>
    <property type="match status" value="1"/>
</dbReference>
<evidence type="ECO:0000259" key="34">
    <source>
        <dbReference type="PROSITE" id="PS51977"/>
    </source>
</evidence>
<evidence type="ECO:0000313" key="35">
    <source>
        <dbReference type="EMBL" id="VDP79695.1"/>
    </source>
</evidence>
<evidence type="ECO:0000256" key="8">
    <source>
        <dbReference type="ARBA" id="ARBA00022588"/>
    </source>
</evidence>
<comment type="catalytic activity">
    <reaction evidence="29">
        <text>L-seryl-[protein] + NAD(+) = O-(ADP-D-ribosyl)-L-seryl-[protein] + nicotinamide + H(+)</text>
        <dbReference type="Rhea" id="RHEA:58232"/>
        <dbReference type="Rhea" id="RHEA-COMP:9863"/>
        <dbReference type="Rhea" id="RHEA-COMP:15091"/>
        <dbReference type="ChEBI" id="CHEBI:15378"/>
        <dbReference type="ChEBI" id="CHEBI:17154"/>
        <dbReference type="ChEBI" id="CHEBI:29999"/>
        <dbReference type="ChEBI" id="CHEBI:57540"/>
        <dbReference type="ChEBI" id="CHEBI:142556"/>
    </reaction>
    <physiologicalReaction direction="left-to-right" evidence="29">
        <dbReference type="Rhea" id="RHEA:58233"/>
    </physiologicalReaction>
</comment>
<keyword evidence="12" id="KW-0479">Metal-binding</keyword>
<dbReference type="GO" id="GO:0006302">
    <property type="term" value="P:double-strand break repair"/>
    <property type="evidence" value="ECO:0007669"/>
    <property type="project" value="TreeGrafter"/>
</dbReference>
<comment type="catalytic activity">
    <reaction evidence="28">
        <text>L-tyrosyl-[protein] + NAD(+) = O-(ADP-D-ribosyl)-L-tyrosyl-[protein] + nicotinamide + H(+)</text>
        <dbReference type="Rhea" id="RHEA:58236"/>
        <dbReference type="Rhea" id="RHEA-COMP:10136"/>
        <dbReference type="Rhea" id="RHEA-COMP:15092"/>
        <dbReference type="ChEBI" id="CHEBI:15378"/>
        <dbReference type="ChEBI" id="CHEBI:17154"/>
        <dbReference type="ChEBI" id="CHEBI:46858"/>
        <dbReference type="ChEBI" id="CHEBI:57540"/>
        <dbReference type="ChEBI" id="CHEBI:142557"/>
    </reaction>
    <physiologicalReaction direction="left-to-right" evidence="28">
        <dbReference type="Rhea" id="RHEA:58237"/>
    </physiologicalReaction>
</comment>
<evidence type="ECO:0000313" key="36">
    <source>
        <dbReference type="Proteomes" id="UP000272942"/>
    </source>
</evidence>
<evidence type="ECO:0000256" key="22">
    <source>
        <dbReference type="ARBA" id="ARBA00023242"/>
    </source>
</evidence>
<keyword evidence="14" id="KW-0013">ADP-ribosylation</keyword>
<keyword evidence="8" id="KW-0399">Innate immunity</keyword>
<dbReference type="SMART" id="SM00773">
    <property type="entry name" value="WGR"/>
    <property type="match status" value="1"/>
</dbReference>
<keyword evidence="36" id="KW-1185">Reference proteome</keyword>
<dbReference type="GO" id="GO:0003677">
    <property type="term" value="F:DNA binding"/>
    <property type="evidence" value="ECO:0007669"/>
    <property type="project" value="UniProtKB-KW"/>
</dbReference>
<evidence type="ECO:0000256" key="9">
    <source>
        <dbReference type="ARBA" id="ARBA00022676"/>
    </source>
</evidence>
<evidence type="ECO:0000256" key="30">
    <source>
        <dbReference type="RuleBase" id="RU362114"/>
    </source>
</evidence>
<sequence>MIVEGDAKSGKLYHLSCFIQSGQCPSEINTLKGFQRLKKVDQQAVLLAQEETKKENKKRPAPDSADAPVAKKSKVKKEEESLQDALKTQSRLLWKLHDDLEREVSKDALVGLLEYNEQFVPTGLSNLLDAVSDAMLFGALAPCPTCKNSSLRYTNGQYKCTAMATEWAACLYSTREPVRVPFKVPKEYHDVDFLRKYKYKERKRLFAPDSDIKVLQNKPFANRTVYVVNGSHQDGKTKEQLSEELKVLGATISSKFVTPGQEDVMRVKFKGGAVVDPESGLDTKATVMRDSRGTPMTAVLGMVDLVKGCNSFYRLQALKQDTGGHSFWVFRAWGRIGTTIGGTKLEKFTTESAARQNFEAVYLEKTGNEWRNRDRFEKVPHRFYEMELDYGDTLLLGESTRFYTLIPHDFGMKTPPLLDNRKMIKTKLQMLEDLREIELAYSILKQGGTGDEHPADQHYRQLKTNLRPMDKTSEEFARIQQYVSLTHAATHSNYKLQVLSVFDVERADEKARFESYRGAQHNRQLLWHGSRRTNWVGIL</sequence>
<keyword evidence="20" id="KW-0238">DNA-binding</keyword>
<accession>A0A183AIY6</accession>